<dbReference type="PANTHER" id="PTHR12338:SF8">
    <property type="entry name" value="HEME_HEMOPEXIN-BINDING PROTEIN"/>
    <property type="match status" value="1"/>
</dbReference>
<accession>A0A5B0VN88</accession>
<dbReference type="InterPro" id="IPR041286">
    <property type="entry name" value="MBG_2"/>
</dbReference>
<dbReference type="InterPro" id="IPR012334">
    <property type="entry name" value="Pectin_lyas_fold"/>
</dbReference>
<dbReference type="Gene3D" id="2.160.20.10">
    <property type="entry name" value="Single-stranded right-handed beta-helix, Pectin lyase-like"/>
    <property type="match status" value="1"/>
</dbReference>
<dbReference type="InterPro" id="IPR011050">
    <property type="entry name" value="Pectin_lyase_fold/virulence"/>
</dbReference>
<keyword evidence="3 4" id="KW-0732">Signal</keyword>
<evidence type="ECO:0000259" key="5">
    <source>
        <dbReference type="SMART" id="SM00912"/>
    </source>
</evidence>
<gene>
    <name evidence="6" type="ORF">FWJ25_03260</name>
</gene>
<reference evidence="6 7" key="1">
    <citation type="submission" date="2019-08" db="EMBL/GenBank/DDBJ databases">
        <title>Marinobacter ZYF650 sp. nov., a marine bacterium isolated from seawater of the Mariana trench.</title>
        <authorList>
            <person name="Ahmad W."/>
        </authorList>
    </citation>
    <scope>NUCLEOTIDE SEQUENCE [LARGE SCALE GENOMIC DNA]</scope>
    <source>
        <strain evidence="6 7">ZYF650</strain>
    </source>
</reference>
<dbReference type="Pfam" id="PF18676">
    <property type="entry name" value="MBG_2"/>
    <property type="match status" value="3"/>
</dbReference>
<evidence type="ECO:0000256" key="4">
    <source>
        <dbReference type="SAM" id="SignalP"/>
    </source>
</evidence>
<dbReference type="Pfam" id="PF18657">
    <property type="entry name" value="YDG"/>
    <property type="match status" value="2"/>
</dbReference>
<name>A0A5B0VN88_9GAMM</name>
<dbReference type="InterPro" id="IPR008638">
    <property type="entry name" value="FhaB/CdiA-like_TPS"/>
</dbReference>
<feature type="chain" id="PRO_5022846138" evidence="4">
    <location>
        <begin position="43"/>
        <end position="1783"/>
    </location>
</feature>
<proteinExistence type="predicted"/>
<comment type="caution">
    <text evidence="6">The sequence shown here is derived from an EMBL/GenBank/DDBJ whole genome shotgun (WGS) entry which is preliminary data.</text>
</comment>
<organism evidence="6 7">
    <name type="scientific">Marinobacter salinexigens</name>
    <dbReference type="NCBI Taxonomy" id="2919747"/>
    <lineage>
        <taxon>Bacteria</taxon>
        <taxon>Pseudomonadati</taxon>
        <taxon>Pseudomonadota</taxon>
        <taxon>Gammaproteobacteria</taxon>
        <taxon>Pseudomonadales</taxon>
        <taxon>Marinobacteraceae</taxon>
        <taxon>Marinobacter</taxon>
    </lineage>
</organism>
<dbReference type="EMBL" id="VTUU01000001">
    <property type="protein sequence ID" value="KAA1176162.1"/>
    <property type="molecule type" value="Genomic_DNA"/>
</dbReference>
<dbReference type="SUPFAM" id="SSF51126">
    <property type="entry name" value="Pectin lyase-like"/>
    <property type="match status" value="1"/>
</dbReference>
<dbReference type="NCBIfam" id="TIGR01901">
    <property type="entry name" value="adhes_NPXG"/>
    <property type="match status" value="1"/>
</dbReference>
<dbReference type="Gene3D" id="2.160.20.110">
    <property type="match status" value="2"/>
</dbReference>
<evidence type="ECO:0000313" key="6">
    <source>
        <dbReference type="EMBL" id="KAA1176162.1"/>
    </source>
</evidence>
<protein>
    <submittedName>
        <fullName evidence="6">Filamentous hemagglutinin N-terminal domain-containing protein</fullName>
    </submittedName>
</protein>
<evidence type="ECO:0000256" key="2">
    <source>
        <dbReference type="ARBA" id="ARBA00022525"/>
    </source>
</evidence>
<dbReference type="SMART" id="SM00912">
    <property type="entry name" value="Haemagg_act"/>
    <property type="match status" value="1"/>
</dbReference>
<evidence type="ECO:0000256" key="3">
    <source>
        <dbReference type="ARBA" id="ARBA00022729"/>
    </source>
</evidence>
<evidence type="ECO:0000313" key="7">
    <source>
        <dbReference type="Proteomes" id="UP000323161"/>
    </source>
</evidence>
<dbReference type="Proteomes" id="UP000323161">
    <property type="component" value="Unassembled WGS sequence"/>
</dbReference>
<dbReference type="InterPro" id="IPR041248">
    <property type="entry name" value="YDG"/>
</dbReference>
<dbReference type="Pfam" id="PF05860">
    <property type="entry name" value="TPS"/>
    <property type="match status" value="1"/>
</dbReference>
<keyword evidence="7" id="KW-1185">Reference proteome</keyword>
<dbReference type="PANTHER" id="PTHR12338">
    <property type="entry name" value="AUTOTRANSPORTER"/>
    <property type="match status" value="1"/>
</dbReference>
<feature type="domain" description="Filamentous haemagglutinin FhaB/tRNA nuclease CdiA-like TPS" evidence="5">
    <location>
        <begin position="42"/>
        <end position="154"/>
    </location>
</feature>
<feature type="signal peptide" evidence="4">
    <location>
        <begin position="1"/>
        <end position="42"/>
    </location>
</feature>
<comment type="subcellular location">
    <subcellularLocation>
        <location evidence="1">Secreted</location>
    </subcellularLocation>
</comment>
<sequence length="1783" mass="180571">MDILRKGAKKAGDTPMKATNRTVFTRSALAVAVSLASASSFGADLPTGGTITSGAGAISQSGDTLTVQQDSSRLISNWQSFNIGSGHTVNFQQPDNQAVALNRVIGEDASAIFGNLNANGKVFLINPNGVLFGQGASVNVGSLVASTLNLSDDDFLNERYTLRGDGDNAAVINRGHIQADNGAVALLGGHVSNQGVIQANMGSVALAAGNQVTLDFAGDGLLEVTVDESTIDALVENKELIRANGGQVLMTTKATDAVLETVVNNEGVIEAQTLQNQEGRILLLGGFDGGTVKVAGTLDASAPAALNTGGGDGGFIDTSGAHVDVADGTVVNTLAANGQTGEWLIDPTDIVIDPGSAVLDNLDTTDVTLDTASAGSDPGNITVNTDINWSAGTTLTLNADNIAINGDVSGAIGKLVLNAAGDIDVTGSVNLGVLDLISGNWAQVGASLASFSVNDFRLKEDTATFLRVLAGDGTTNPYQIFDVYGLQGMESQSLLGSDFVLANDIDASGTVNWHAGAGFDPIGISGQRFTGDFNGQGYIIDGLSIQRPTESLVGLFGTTNGARLRNVGLSDVSLVGYIGVGSLVGYAADTSIENSFASNGQVIAQFQAAGGLIGSGSGGGLQNSYADVAVRAEANGTFSGVAGGLLGSGSTNISNSYASGDVSSPGSEVGGLVGQYNGAGIISDSYATGQVSGSSAVGGVVGSMLDSASLSQVFWNQEANPGLNGVGSDAAATGVAGKTLTELQTLATFTGAGWDIDAEGGTGSVWRIYDGYTTPLLRGFLTALEVLPDYDGSGTHQNNIAGVDRTEWDAADASHLFGTPGSGDQLTLAGSDTAGEFLAYSDATANLYSDQQGYDLITTRTIVDNNVTNAGDIALTNGVSWDSGTLRIDTTGTITSIGAIDGGTGSVFDLISGSWTQVGASLPSFSVNDFRVKEDTATFLRALAGNGTGADPYQIFDVYGLQGMESRSLLNSDFVLANDIDASGTVNWHAGAGFDPIGTWVSGCSGTCFAGSFDGQGHETRGLTIDRSGQSYIGLFGTTAASATVANVGLVDSSITGYQQVGGLAGSNLGSIRQSYVSGTGSVSGESYVGGLVGANSGVNGASPEIRESYATVAVTGSGSDVGGLVGYNRHTVSQSYATGAVSGGRYVGGVIGSNDSGTVSQSYATGEVSGSSYVGGLIGYKFEGTVTGNFFATTDASGNPINAGLSGIGHDYDTFGGSNIGAAPKTLAELQTLTTFTAEGWDIDSEGGTGSVWRIYEGNTTPLLRAFLTELTVEATDTTYNGTYQNALWNIVGSYDANQVLGQIAGGGQDAGSYSVDMSGLYSTQQGYDLVADSNFVINKAAATVTANSDTVTYNGTGQSVTGFTATGLVNGEDESVLSGVITSGGSGTNAGSYTHTASGTDGNYTLTFVDGALTIDKAAATVTANSDTVTYNGTSQSVTGFTATGLVNGEDESVLSGVTTSGGTGTNAGSYTHTASGSDGNYILTFVDGALTIDKANATVTANSDTVTYNGTSQSVTGFTATGLVNGEDESVLSGVTSSGGTGTNAGEYTHSASGTADNYELTFVDGELIIDPASIQVSTTDVNRVYDGTTNADGTAVLVGGTLFGTDTLSGADFAFDDANAGTVKAVTVDNVTVTDGNGGNNYVVSTVNGTGSIGKRVLTAEVTAQNKVFDGTHNVTLSGLLNGLVTGDDVSLILDGFFASSLAGDDVPVSFTALLAGLDAQNYELILPAAVNADILEFRSSEAYQSAMVSRPSEERRLSLPEEPEFVLQIDEDALRMSR</sequence>
<dbReference type="GO" id="GO:0005576">
    <property type="term" value="C:extracellular region"/>
    <property type="evidence" value="ECO:0007669"/>
    <property type="project" value="UniProtKB-SubCell"/>
</dbReference>
<dbReference type="InterPro" id="IPR050909">
    <property type="entry name" value="Bact_Autotransporter_VF"/>
</dbReference>
<keyword evidence="2" id="KW-0964">Secreted</keyword>
<evidence type="ECO:0000256" key="1">
    <source>
        <dbReference type="ARBA" id="ARBA00004613"/>
    </source>
</evidence>